<reference evidence="1 2" key="1">
    <citation type="journal article" date="2022" name="Plant J.">
        <title>Chromosome-level genome of Camellia lanceoleosa provides a valuable resource for understanding genome evolution and self-incompatibility.</title>
        <authorList>
            <person name="Gong W."/>
            <person name="Xiao S."/>
            <person name="Wang L."/>
            <person name="Liao Z."/>
            <person name="Chang Y."/>
            <person name="Mo W."/>
            <person name="Hu G."/>
            <person name="Li W."/>
            <person name="Zhao G."/>
            <person name="Zhu H."/>
            <person name="Hu X."/>
            <person name="Ji K."/>
            <person name="Xiang X."/>
            <person name="Song Q."/>
            <person name="Yuan D."/>
            <person name="Jin S."/>
            <person name="Zhang L."/>
        </authorList>
    </citation>
    <scope>NUCLEOTIDE SEQUENCE [LARGE SCALE GENOMIC DNA]</scope>
    <source>
        <strain evidence="1">SQ_2022a</strain>
    </source>
</reference>
<accession>A0ACC0IDH2</accession>
<proteinExistence type="predicted"/>
<protein>
    <submittedName>
        <fullName evidence="1">Polyprenol reductase 2</fullName>
    </submittedName>
</protein>
<evidence type="ECO:0000313" key="2">
    <source>
        <dbReference type="Proteomes" id="UP001060215"/>
    </source>
</evidence>
<organism evidence="1 2">
    <name type="scientific">Camellia lanceoleosa</name>
    <dbReference type="NCBI Taxonomy" id="1840588"/>
    <lineage>
        <taxon>Eukaryota</taxon>
        <taxon>Viridiplantae</taxon>
        <taxon>Streptophyta</taxon>
        <taxon>Embryophyta</taxon>
        <taxon>Tracheophyta</taxon>
        <taxon>Spermatophyta</taxon>
        <taxon>Magnoliopsida</taxon>
        <taxon>eudicotyledons</taxon>
        <taxon>Gunneridae</taxon>
        <taxon>Pentapetalae</taxon>
        <taxon>asterids</taxon>
        <taxon>Ericales</taxon>
        <taxon>Theaceae</taxon>
        <taxon>Camellia</taxon>
    </lineage>
</organism>
<keyword evidence="2" id="KW-1185">Reference proteome</keyword>
<name>A0ACC0IDH2_9ERIC</name>
<dbReference type="Proteomes" id="UP001060215">
    <property type="component" value="Chromosome 6"/>
</dbReference>
<comment type="caution">
    <text evidence="1">The sequence shown here is derived from an EMBL/GenBank/DDBJ whole genome shotgun (WGS) entry which is preliminary data.</text>
</comment>
<evidence type="ECO:0000313" key="1">
    <source>
        <dbReference type="EMBL" id="KAI8023269.1"/>
    </source>
</evidence>
<dbReference type="EMBL" id="CM045763">
    <property type="protein sequence ID" value="KAI8023269.1"/>
    <property type="molecule type" value="Genomic_DNA"/>
</dbReference>
<sequence>MEEIGFVLVLLLRAAWLAGTLPILIAVIPLSRFNSFHECLLGFAKRGRYCNHLQINSLYSEILQSFLCVGCGVTTLLLVTTWFYAYKEAPLASRPLQYSTIVNYTVKYRYRVWQSVFLLLLMEVQALRRLCESIYVFKYSPQLGCTFWLPYWPIRLYFHFCCTVAPEVFKFTVNQVAEFVVKGKNQIPATEFDWWQFCSL</sequence>
<gene>
    <name evidence="1" type="ORF">LOK49_LG03G03661</name>
</gene>